<reference evidence="1 2" key="1">
    <citation type="submission" date="2018-07" db="EMBL/GenBank/DDBJ databases">
        <title>A draft genome of a endophytic bacteria, a new species of Pedobacter.</title>
        <authorList>
            <person name="Zhang Z.D."/>
            <person name="Chen Z.J."/>
        </authorList>
    </citation>
    <scope>NUCLEOTIDE SEQUENCE [LARGE SCALE GENOMIC DNA]</scope>
    <source>
        <strain evidence="1 2">RS10</strain>
    </source>
</reference>
<protein>
    <submittedName>
        <fullName evidence="1">DUF4286 domain-containing protein</fullName>
    </submittedName>
</protein>
<dbReference type="InterPro" id="IPR025563">
    <property type="entry name" value="DUF4286"/>
</dbReference>
<organism evidence="1 2">
    <name type="scientific">Pedobacter miscanthi</name>
    <dbReference type="NCBI Taxonomy" id="2259170"/>
    <lineage>
        <taxon>Bacteria</taxon>
        <taxon>Pseudomonadati</taxon>
        <taxon>Bacteroidota</taxon>
        <taxon>Sphingobacteriia</taxon>
        <taxon>Sphingobacteriales</taxon>
        <taxon>Sphingobacteriaceae</taxon>
        <taxon>Pedobacter</taxon>
    </lineage>
</organism>
<accession>A0A366L9Z2</accession>
<dbReference type="AlphaFoldDB" id="A0A366L9Z2"/>
<proteinExistence type="predicted"/>
<name>A0A366L9Z2_9SPHI</name>
<dbReference type="EMBL" id="QNQU01000003">
    <property type="protein sequence ID" value="RBQ10303.1"/>
    <property type="molecule type" value="Genomic_DNA"/>
</dbReference>
<dbReference type="Proteomes" id="UP000252081">
    <property type="component" value="Unassembled WGS sequence"/>
</dbReference>
<gene>
    <name evidence="1" type="ORF">DRW42_04550</name>
</gene>
<comment type="caution">
    <text evidence="1">The sequence shown here is derived from an EMBL/GenBank/DDBJ whole genome shotgun (WGS) entry which is preliminary data.</text>
</comment>
<dbReference type="RefSeq" id="WP_113947645.1">
    <property type="nucleotide sequence ID" value="NZ_QNQU01000003.1"/>
</dbReference>
<dbReference type="OrthoDB" id="1121837at2"/>
<dbReference type="Pfam" id="PF14114">
    <property type="entry name" value="DUF4286"/>
    <property type="match status" value="1"/>
</dbReference>
<evidence type="ECO:0000313" key="1">
    <source>
        <dbReference type="EMBL" id="RBQ10303.1"/>
    </source>
</evidence>
<evidence type="ECO:0000313" key="2">
    <source>
        <dbReference type="Proteomes" id="UP000252081"/>
    </source>
</evidence>
<sequence>MYLYNVTLILEDAAAEEWLQWMQDVHIPEVMATGLFVSNRLLKVVDSPNEGVTYCAQYVVETLEQYNKYQEEFAPALQAVLNERYKNRFVAYRSLMEFVA</sequence>
<keyword evidence="2" id="KW-1185">Reference proteome</keyword>